<dbReference type="InParanoid" id="A0A4W6CN11"/>
<name>A0A4W6CN11_LATCA</name>
<evidence type="ECO:0000313" key="1">
    <source>
        <dbReference type="Ensembl" id="ENSLCAP00010013730.1"/>
    </source>
</evidence>
<dbReference type="AlphaFoldDB" id="A0A4W6CN11"/>
<evidence type="ECO:0000313" key="2">
    <source>
        <dbReference type="Proteomes" id="UP000314980"/>
    </source>
</evidence>
<protein>
    <submittedName>
        <fullName evidence="1">Uncharacterized protein</fullName>
    </submittedName>
</protein>
<keyword evidence="2" id="KW-1185">Reference proteome</keyword>
<reference evidence="1" key="3">
    <citation type="submission" date="2025-09" db="UniProtKB">
        <authorList>
            <consortium name="Ensembl"/>
        </authorList>
    </citation>
    <scope>IDENTIFICATION</scope>
</reference>
<proteinExistence type="predicted"/>
<dbReference type="Ensembl" id="ENSLCAT00010014028.1">
    <property type="protein sequence ID" value="ENSLCAP00010013730.1"/>
    <property type="gene ID" value="ENSLCAG00010006531.1"/>
</dbReference>
<sequence>MLGGCCSFWKRSAEDRGVARARGISVCTGTSGGRRRDCSPVSKRMPSRCFLFSVNVWSAGGFHSRCLKSCELQGMDEVVCVCAPGSSAPVAAAASRVTQLQPDRLYLYMETPSWAGNTLCKSGSIAVFGNVVYSGLLNDHLWHLGVPLFTRLVRAAGPSVHTYLHFVGRVSCSSVEPKQTSGAEFPKVSNGLLLMRALLTCVEVILSIQDVTVVCCGYKTREPLHISASYFISDF</sequence>
<organism evidence="1 2">
    <name type="scientific">Lates calcarifer</name>
    <name type="common">Barramundi</name>
    <name type="synonym">Holocentrus calcarifer</name>
    <dbReference type="NCBI Taxonomy" id="8187"/>
    <lineage>
        <taxon>Eukaryota</taxon>
        <taxon>Metazoa</taxon>
        <taxon>Chordata</taxon>
        <taxon>Craniata</taxon>
        <taxon>Vertebrata</taxon>
        <taxon>Euteleostomi</taxon>
        <taxon>Actinopterygii</taxon>
        <taxon>Neopterygii</taxon>
        <taxon>Teleostei</taxon>
        <taxon>Neoteleostei</taxon>
        <taxon>Acanthomorphata</taxon>
        <taxon>Carangaria</taxon>
        <taxon>Carangaria incertae sedis</taxon>
        <taxon>Centropomidae</taxon>
        <taxon>Lates</taxon>
    </lineage>
</organism>
<reference evidence="1" key="2">
    <citation type="submission" date="2025-08" db="UniProtKB">
        <authorList>
            <consortium name="Ensembl"/>
        </authorList>
    </citation>
    <scope>IDENTIFICATION</scope>
</reference>
<reference evidence="2" key="1">
    <citation type="submission" date="2015-09" db="EMBL/GenBank/DDBJ databases">
        <authorList>
            <person name="Sai Rama Sridatta P."/>
        </authorList>
    </citation>
    <scope>NUCLEOTIDE SEQUENCE [LARGE SCALE GENOMIC DNA]</scope>
</reference>
<dbReference type="STRING" id="8187.ENSLCAP00010013730"/>
<dbReference type="Proteomes" id="UP000314980">
    <property type="component" value="Unassembled WGS sequence"/>
</dbReference>
<accession>A0A4W6CN11</accession>